<dbReference type="GeneID" id="17269055"/>
<dbReference type="Proteomes" id="UP000013827">
    <property type="component" value="Unassembled WGS sequence"/>
</dbReference>
<organism evidence="1 2">
    <name type="scientific">Emiliania huxleyi (strain CCMP1516)</name>
    <dbReference type="NCBI Taxonomy" id="280463"/>
    <lineage>
        <taxon>Eukaryota</taxon>
        <taxon>Haptista</taxon>
        <taxon>Haptophyta</taxon>
        <taxon>Prymnesiophyceae</taxon>
        <taxon>Isochrysidales</taxon>
        <taxon>Noelaerhabdaceae</taxon>
        <taxon>Emiliania</taxon>
    </lineage>
</organism>
<dbReference type="KEGG" id="ehx:EMIHUDRAFT_254942"/>
<reference evidence="1" key="2">
    <citation type="submission" date="2024-10" db="UniProtKB">
        <authorList>
            <consortium name="EnsemblProtists"/>
        </authorList>
    </citation>
    <scope>IDENTIFICATION</scope>
</reference>
<dbReference type="HOGENOM" id="CLU_074949_0_0_1"/>
<accession>A0A0D3JZM7</accession>
<name>A0A0D3JZM7_EMIH1</name>
<evidence type="ECO:0000313" key="2">
    <source>
        <dbReference type="Proteomes" id="UP000013827"/>
    </source>
</evidence>
<evidence type="ECO:0000313" key="1">
    <source>
        <dbReference type="EnsemblProtists" id="EOD28962"/>
    </source>
</evidence>
<dbReference type="KEGG" id="ehx:EMIHUDRAFT_234317"/>
<dbReference type="eggNOG" id="ENOG502S83Q">
    <property type="taxonomic scope" value="Eukaryota"/>
</dbReference>
<dbReference type="RefSeq" id="XP_005775937.1">
    <property type="nucleotide sequence ID" value="XM_005775880.1"/>
</dbReference>
<proteinExistence type="predicted"/>
<evidence type="ECO:0008006" key="3">
    <source>
        <dbReference type="Google" id="ProtNLM"/>
    </source>
</evidence>
<reference evidence="2" key="1">
    <citation type="journal article" date="2013" name="Nature">
        <title>Pan genome of the phytoplankton Emiliania underpins its global distribution.</title>
        <authorList>
            <person name="Read B.A."/>
            <person name="Kegel J."/>
            <person name="Klute M.J."/>
            <person name="Kuo A."/>
            <person name="Lefebvre S.C."/>
            <person name="Maumus F."/>
            <person name="Mayer C."/>
            <person name="Miller J."/>
            <person name="Monier A."/>
            <person name="Salamov A."/>
            <person name="Young J."/>
            <person name="Aguilar M."/>
            <person name="Claverie J.M."/>
            <person name="Frickenhaus S."/>
            <person name="Gonzalez K."/>
            <person name="Herman E.K."/>
            <person name="Lin Y.C."/>
            <person name="Napier J."/>
            <person name="Ogata H."/>
            <person name="Sarno A.F."/>
            <person name="Shmutz J."/>
            <person name="Schroeder D."/>
            <person name="de Vargas C."/>
            <person name="Verret F."/>
            <person name="von Dassow P."/>
            <person name="Valentin K."/>
            <person name="Van de Peer Y."/>
            <person name="Wheeler G."/>
            <person name="Dacks J.B."/>
            <person name="Delwiche C.F."/>
            <person name="Dyhrman S.T."/>
            <person name="Glockner G."/>
            <person name="John U."/>
            <person name="Richards T."/>
            <person name="Worden A.Z."/>
            <person name="Zhang X."/>
            <person name="Grigoriev I.V."/>
            <person name="Allen A.E."/>
            <person name="Bidle K."/>
            <person name="Borodovsky M."/>
            <person name="Bowler C."/>
            <person name="Brownlee C."/>
            <person name="Cock J.M."/>
            <person name="Elias M."/>
            <person name="Gladyshev V.N."/>
            <person name="Groth M."/>
            <person name="Guda C."/>
            <person name="Hadaegh A."/>
            <person name="Iglesias-Rodriguez M.D."/>
            <person name="Jenkins J."/>
            <person name="Jones B.M."/>
            <person name="Lawson T."/>
            <person name="Leese F."/>
            <person name="Lindquist E."/>
            <person name="Lobanov A."/>
            <person name="Lomsadze A."/>
            <person name="Malik S.B."/>
            <person name="Marsh M.E."/>
            <person name="Mackinder L."/>
            <person name="Mock T."/>
            <person name="Mueller-Roeber B."/>
            <person name="Pagarete A."/>
            <person name="Parker M."/>
            <person name="Probert I."/>
            <person name="Quesneville H."/>
            <person name="Raines C."/>
            <person name="Rensing S.A."/>
            <person name="Riano-Pachon D.M."/>
            <person name="Richier S."/>
            <person name="Rokitta S."/>
            <person name="Shiraiwa Y."/>
            <person name="Soanes D.M."/>
            <person name="van der Giezen M."/>
            <person name="Wahlund T.M."/>
            <person name="Williams B."/>
            <person name="Wilson W."/>
            <person name="Wolfe G."/>
            <person name="Wurch L.L."/>
        </authorList>
    </citation>
    <scope>NUCLEOTIDE SEQUENCE</scope>
</reference>
<dbReference type="AlphaFoldDB" id="A0A0D3JZM7"/>
<dbReference type="PaxDb" id="2903-EOD23508"/>
<dbReference type="EnsemblProtists" id="EOD28962">
    <property type="protein sequence ID" value="EOD28962"/>
    <property type="gene ID" value="EMIHUDRAFT_234317"/>
</dbReference>
<dbReference type="EnsemblProtists" id="EOD23508">
    <property type="protein sequence ID" value="EOD23508"/>
    <property type="gene ID" value="EMIHUDRAFT_254942"/>
</dbReference>
<dbReference type="OMA" id="TELPWHF"/>
<dbReference type="GeneID" id="17274507"/>
<protein>
    <recommendedName>
        <fullName evidence="3">Fe2OG dioxygenase domain-containing protein</fullName>
    </recommendedName>
</protein>
<sequence>MQSLLRSRYPSTCEPAEDPAIANIVDTARYPIHELDGTQAAATIAKARAAWETYGEVSLPGFIRADVRALLADEVSGLPAHNRRYTAPYLARKSLGSNASLDPEHPLRRLFQSDIHAVAGDQIPNATLLRRVYDSPAVAAFFARVIRRGRLYHYADGLQQLNVMYLLDRGGRSWHYDGSDFVATLMVQQADEGGDFDFAPFIRTRCGGGGGDAENFARVRELFDGAYAGRRTTRAEAGTVQLFNGCRSLHRVRTAFGPTARITAVLSYDSNPPCAQQLPSLEANVRNYGERVRDSAVWLRAQEERRRLCAGVESPPPFETEG</sequence>
<keyword evidence="2" id="KW-1185">Reference proteome</keyword>
<dbReference type="RefSeq" id="XP_005781391.1">
    <property type="nucleotide sequence ID" value="XM_005781334.1"/>
</dbReference>